<dbReference type="PROSITE" id="PS00107">
    <property type="entry name" value="PROTEIN_KINASE_ATP"/>
    <property type="match status" value="1"/>
</dbReference>
<dbReference type="PROSITE" id="PS00108">
    <property type="entry name" value="PROTEIN_KINASE_ST"/>
    <property type="match status" value="1"/>
</dbReference>
<dbReference type="PROSITE" id="PS50011">
    <property type="entry name" value="PROTEIN_KINASE_DOM"/>
    <property type="match status" value="1"/>
</dbReference>
<dbReference type="Pfam" id="PF00069">
    <property type="entry name" value="Pkinase"/>
    <property type="match status" value="1"/>
</dbReference>
<keyword evidence="10" id="KW-0418">Kinase</keyword>
<dbReference type="GO" id="GO:0010468">
    <property type="term" value="P:regulation of gene expression"/>
    <property type="evidence" value="ECO:0007669"/>
    <property type="project" value="TreeGrafter"/>
</dbReference>
<keyword evidence="10" id="KW-0808">Transferase</keyword>
<dbReference type="GO" id="GO:0005737">
    <property type="term" value="C:cytoplasm"/>
    <property type="evidence" value="ECO:0007669"/>
    <property type="project" value="TreeGrafter"/>
</dbReference>
<dbReference type="GO" id="GO:0030332">
    <property type="term" value="F:cyclin binding"/>
    <property type="evidence" value="ECO:0007669"/>
    <property type="project" value="TreeGrafter"/>
</dbReference>
<dbReference type="GO" id="GO:0004693">
    <property type="term" value="F:cyclin-dependent protein serine/threonine kinase activity"/>
    <property type="evidence" value="ECO:0007669"/>
    <property type="project" value="TreeGrafter"/>
</dbReference>
<name>A0AAD8UV24_BABGI</name>
<evidence type="ECO:0000256" key="2">
    <source>
        <dbReference type="ARBA" id="ARBA00022741"/>
    </source>
</evidence>
<evidence type="ECO:0000256" key="7">
    <source>
        <dbReference type="ARBA" id="ARBA00042858"/>
    </source>
</evidence>
<evidence type="ECO:0000256" key="3">
    <source>
        <dbReference type="ARBA" id="ARBA00022840"/>
    </source>
</evidence>
<dbReference type="EMBL" id="JAVEPI010000001">
    <property type="protein sequence ID" value="KAK1444358.1"/>
    <property type="molecule type" value="Genomic_DNA"/>
</dbReference>
<dbReference type="GO" id="GO:0000082">
    <property type="term" value="P:G1/S transition of mitotic cell cycle"/>
    <property type="evidence" value="ECO:0007669"/>
    <property type="project" value="TreeGrafter"/>
</dbReference>
<dbReference type="SMART" id="SM00220">
    <property type="entry name" value="S_TKc"/>
    <property type="match status" value="1"/>
</dbReference>
<dbReference type="GO" id="GO:0005634">
    <property type="term" value="C:nucleus"/>
    <property type="evidence" value="ECO:0007669"/>
    <property type="project" value="TreeGrafter"/>
</dbReference>
<evidence type="ECO:0000313" key="11">
    <source>
        <dbReference type="Proteomes" id="UP001230268"/>
    </source>
</evidence>
<dbReference type="GO" id="GO:0000307">
    <property type="term" value="C:cyclin-dependent protein kinase holoenzyme complex"/>
    <property type="evidence" value="ECO:0007669"/>
    <property type="project" value="TreeGrafter"/>
</dbReference>
<reference evidence="10" key="1">
    <citation type="submission" date="2023-08" db="EMBL/GenBank/DDBJ databases">
        <title>Draft sequence of the Babesia gibsoni genome.</title>
        <authorList>
            <person name="Yamagishi J.Y."/>
            <person name="Xuan X.X."/>
        </authorList>
    </citation>
    <scope>NUCLEOTIDE SEQUENCE</scope>
    <source>
        <strain evidence="10">Azabu</strain>
    </source>
</reference>
<dbReference type="Gene3D" id="3.30.200.20">
    <property type="entry name" value="Phosphorylase Kinase, domain 1"/>
    <property type="match status" value="1"/>
</dbReference>
<protein>
    <recommendedName>
        <fullName evidence="5">Cyclin-dependent kinase 2 homolog</fullName>
    </recommendedName>
    <alternativeName>
        <fullName evidence="6">Cell division control protein 2 homolog</fullName>
    </alternativeName>
    <alternativeName>
        <fullName evidence="7">cdc2-related kinase 2</fullName>
    </alternativeName>
</protein>
<comment type="caution">
    <text evidence="10">The sequence shown here is derived from an EMBL/GenBank/DDBJ whole genome shotgun (WGS) entry which is preliminary data.</text>
</comment>
<feature type="domain" description="Protein kinase" evidence="9">
    <location>
        <begin position="216"/>
        <end position="556"/>
    </location>
</feature>
<organism evidence="10 11">
    <name type="scientific">Babesia gibsoni</name>
    <dbReference type="NCBI Taxonomy" id="33632"/>
    <lineage>
        <taxon>Eukaryota</taxon>
        <taxon>Sar</taxon>
        <taxon>Alveolata</taxon>
        <taxon>Apicomplexa</taxon>
        <taxon>Aconoidasida</taxon>
        <taxon>Piroplasmida</taxon>
        <taxon>Babesiidae</taxon>
        <taxon>Babesia</taxon>
    </lineage>
</organism>
<sequence>MDRHTYPGGDRNLTLLNNDWHGGNAEYANCQADRYGYQPSSSHRTYRRDSQQHRMVYFSGSEPMNLQYGHVKRRNDMVFVDAHNKRVCIVANGRLTVSDRAIRRYVHNNSLGNTPSDSSSVSKNSGKTCQQMALIMPATLPPQVAIMTNGKYSDIRGVACDKNPYPVLKGRHTSRVTTTSAGTPDVTNCYPFNFKSKNGIVIYLDNDQDIVDVHGWRYVDTLGEGSYGKVYFVKNEFTGEESAFKRMLIYRSAGITPAIMREIQSLNLLNHENIIQLKKVYIGDCRVYLSFPHVVGGNLRQFLEKHYPRGMPIYLVREIAKQLINAVAHIHSKRIIHRDIKPENILVQTDFIPIQMNKGTSATYSDKTTYDSSFSDPRENCELSGKAYEQPPTIKRVMITDFGLSRTHKSVDLPLLYNDETKMMNSPMSPEVVTLCYRPPELLLGDYHYSFSVDMWSLGCVLFEIITGRPIFEERTEFALLIAMFKRFGTPSEDDWPSVDSLPFMNPVLPNIRIKDSLIECEGKVDSECMDLLGRMLALSPKKRISAHEALAHPWTMKC</sequence>
<feature type="binding site" evidence="8">
    <location>
        <position position="245"/>
    </location>
    <ligand>
        <name>ATP</name>
        <dbReference type="ChEBI" id="CHEBI:30616"/>
    </ligand>
</feature>
<keyword evidence="11" id="KW-1185">Reference proteome</keyword>
<evidence type="ECO:0000256" key="5">
    <source>
        <dbReference type="ARBA" id="ARBA00039612"/>
    </source>
</evidence>
<evidence type="ECO:0000256" key="4">
    <source>
        <dbReference type="ARBA" id="ARBA00038543"/>
    </source>
</evidence>
<dbReference type="GO" id="GO:0007165">
    <property type="term" value="P:signal transduction"/>
    <property type="evidence" value="ECO:0007669"/>
    <property type="project" value="TreeGrafter"/>
</dbReference>
<dbReference type="InterPro" id="IPR011009">
    <property type="entry name" value="Kinase-like_dom_sf"/>
</dbReference>
<dbReference type="GO" id="GO:0005524">
    <property type="term" value="F:ATP binding"/>
    <property type="evidence" value="ECO:0007669"/>
    <property type="project" value="UniProtKB-UniRule"/>
</dbReference>
<dbReference type="InterPro" id="IPR050108">
    <property type="entry name" value="CDK"/>
</dbReference>
<dbReference type="PANTHER" id="PTHR24056:SF550">
    <property type="entry name" value="CHROMOSOME UNDETERMINED SCAFFOLD_44, WHOLE GENOME SHOTGUN SEQUENCE"/>
    <property type="match status" value="1"/>
</dbReference>
<accession>A0AAD8UV24</accession>
<dbReference type="GO" id="GO:0010389">
    <property type="term" value="P:regulation of G2/M transition of mitotic cell cycle"/>
    <property type="evidence" value="ECO:0007669"/>
    <property type="project" value="TreeGrafter"/>
</dbReference>
<dbReference type="AlphaFoldDB" id="A0AAD8UV24"/>
<dbReference type="Proteomes" id="UP001230268">
    <property type="component" value="Unassembled WGS sequence"/>
</dbReference>
<dbReference type="PANTHER" id="PTHR24056">
    <property type="entry name" value="CELL DIVISION PROTEIN KINASE"/>
    <property type="match status" value="1"/>
</dbReference>
<proteinExistence type="inferred from homology"/>
<keyword evidence="2 8" id="KW-0547">Nucleotide-binding</keyword>
<dbReference type="InterPro" id="IPR017441">
    <property type="entry name" value="Protein_kinase_ATP_BS"/>
</dbReference>
<comment type="subunit">
    <text evidence="4">May form a complex composed of at least the catalytic subunit CRK2 and a cyclin.</text>
</comment>
<dbReference type="InterPro" id="IPR008271">
    <property type="entry name" value="Ser/Thr_kinase_AS"/>
</dbReference>
<dbReference type="Gene3D" id="1.10.510.10">
    <property type="entry name" value="Transferase(Phosphotransferase) domain 1"/>
    <property type="match status" value="1"/>
</dbReference>
<gene>
    <name evidence="10" type="ORF">BgAZ_102640</name>
</gene>
<keyword evidence="3 8" id="KW-0067">ATP-binding</keyword>
<evidence type="ECO:0000256" key="8">
    <source>
        <dbReference type="PROSITE-ProRule" id="PRU10141"/>
    </source>
</evidence>
<evidence type="ECO:0000259" key="9">
    <source>
        <dbReference type="PROSITE" id="PS50011"/>
    </source>
</evidence>
<dbReference type="SUPFAM" id="SSF56112">
    <property type="entry name" value="Protein kinase-like (PK-like)"/>
    <property type="match status" value="1"/>
</dbReference>
<evidence type="ECO:0000256" key="6">
    <source>
        <dbReference type="ARBA" id="ARBA00041902"/>
    </source>
</evidence>
<evidence type="ECO:0000313" key="10">
    <source>
        <dbReference type="EMBL" id="KAK1444358.1"/>
    </source>
</evidence>
<evidence type="ECO:0000256" key="1">
    <source>
        <dbReference type="ARBA" id="ARBA00006485"/>
    </source>
</evidence>
<dbReference type="InterPro" id="IPR000719">
    <property type="entry name" value="Prot_kinase_dom"/>
</dbReference>
<comment type="similarity">
    <text evidence="1">Belongs to the protein kinase superfamily. CMGC Ser/Thr protein kinase family. CDC2/CDKX subfamily.</text>
</comment>